<evidence type="ECO:0000259" key="1">
    <source>
        <dbReference type="Pfam" id="PF14206"/>
    </source>
</evidence>
<gene>
    <name evidence="2" type="ORF">SAMN05444972_102240</name>
</gene>
<dbReference type="RefSeq" id="WP_091834142.1">
    <property type="nucleotide sequence ID" value="NZ_FPAA01000002.1"/>
</dbReference>
<proteinExistence type="predicted"/>
<protein>
    <submittedName>
        <fullName evidence="2">Cysteine-rich CPCC</fullName>
    </submittedName>
</protein>
<dbReference type="AlphaFoldDB" id="A0A1I6PZT0"/>
<dbReference type="OrthoDB" id="1456570at2"/>
<feature type="domain" description="Cysteine-rich CPCC" evidence="1">
    <location>
        <begin position="3"/>
        <end position="77"/>
    </location>
</feature>
<evidence type="ECO:0000313" key="3">
    <source>
        <dbReference type="Proteomes" id="UP000198660"/>
    </source>
</evidence>
<reference evidence="3" key="1">
    <citation type="submission" date="2016-10" db="EMBL/GenBank/DDBJ databases">
        <authorList>
            <person name="Varghese N."/>
            <person name="Submissions S."/>
        </authorList>
    </citation>
    <scope>NUCLEOTIDE SEQUENCE [LARGE SCALE GENOMIC DNA]</scope>
    <source>
        <strain evidence="3">DSM 45789</strain>
    </source>
</reference>
<organism evidence="2 3">
    <name type="scientific">Marininema halotolerans</name>
    <dbReference type="NCBI Taxonomy" id="1155944"/>
    <lineage>
        <taxon>Bacteria</taxon>
        <taxon>Bacillati</taxon>
        <taxon>Bacillota</taxon>
        <taxon>Bacilli</taxon>
        <taxon>Bacillales</taxon>
        <taxon>Thermoactinomycetaceae</taxon>
        <taxon>Marininema</taxon>
    </lineage>
</organism>
<dbReference type="EMBL" id="FPAA01000002">
    <property type="protein sequence ID" value="SFS45580.1"/>
    <property type="molecule type" value="Genomic_DNA"/>
</dbReference>
<accession>A0A1I6PZT0</accession>
<dbReference type="Pfam" id="PF14206">
    <property type="entry name" value="Cys_rich_CPCC"/>
    <property type="match status" value="1"/>
</dbReference>
<sequence>MSYPCPCCGYLTRNEEQHGTFGICPVCYWEDDDLQYNNPDFQGGANIESLNEARVNFKKCGACGPKYVNDVRKPLIDEIPFNKKGKRDQ</sequence>
<dbReference type="Proteomes" id="UP000198660">
    <property type="component" value="Unassembled WGS sequence"/>
</dbReference>
<name>A0A1I6PZT0_9BACL</name>
<evidence type="ECO:0000313" key="2">
    <source>
        <dbReference type="EMBL" id="SFS45580.1"/>
    </source>
</evidence>
<keyword evidence="3" id="KW-1185">Reference proteome</keyword>
<dbReference type="InterPro" id="IPR025983">
    <property type="entry name" value="Cys_rich_CPCC"/>
</dbReference>